<accession>A0ABQ3GVW8</accession>
<evidence type="ECO:0000313" key="1">
    <source>
        <dbReference type="EMBL" id="GHD57778.1"/>
    </source>
</evidence>
<reference evidence="2" key="1">
    <citation type="journal article" date="2019" name="Int. J. Syst. Evol. Microbiol.">
        <title>The Global Catalogue of Microorganisms (GCM) 10K type strain sequencing project: providing services to taxonomists for standard genome sequencing and annotation.</title>
        <authorList>
            <consortium name="The Broad Institute Genomics Platform"/>
            <consortium name="The Broad Institute Genome Sequencing Center for Infectious Disease"/>
            <person name="Wu L."/>
            <person name="Ma J."/>
        </authorList>
    </citation>
    <scope>NUCLEOTIDE SEQUENCE [LARGE SCALE GENOMIC DNA]</scope>
    <source>
        <strain evidence="2">KCTC 23701</strain>
    </source>
</reference>
<evidence type="ECO:0000313" key="2">
    <source>
        <dbReference type="Proteomes" id="UP000604737"/>
    </source>
</evidence>
<proteinExistence type="predicted"/>
<dbReference type="EMBL" id="BMYO01000002">
    <property type="protein sequence ID" value="GHD57778.1"/>
    <property type="molecule type" value="Genomic_DNA"/>
</dbReference>
<dbReference type="InterPro" id="IPR017748">
    <property type="entry name" value="TagF"/>
</dbReference>
<gene>
    <name evidence="1" type="ORF">GCM10007350_06590</name>
</gene>
<evidence type="ECO:0008006" key="3">
    <source>
        <dbReference type="Google" id="ProtNLM"/>
    </source>
</evidence>
<dbReference type="Pfam" id="PF09867">
    <property type="entry name" value="TagF_N"/>
    <property type="match status" value="1"/>
</dbReference>
<organism evidence="1 2">
    <name type="scientific">Jeongeupia chitinilytica</name>
    <dbReference type="NCBI Taxonomy" id="1041641"/>
    <lineage>
        <taxon>Bacteria</taxon>
        <taxon>Pseudomonadati</taxon>
        <taxon>Pseudomonadota</taxon>
        <taxon>Betaproteobacteria</taxon>
        <taxon>Neisseriales</taxon>
        <taxon>Chitinibacteraceae</taxon>
        <taxon>Jeongeupia</taxon>
    </lineage>
</organism>
<sequence>MAITFMRNPVVAPQYAIFGKLPRRGDFVRVNASHPVAIEFDQLLAASLSWASEQPGWQDRYLAAEASEFFYVSADRRWVFFGVLQPSRDEAGRCYPLVAGAIVPFDQGAQNLSLLVLANELFFAGLRDQLASAVENSVEMLACRQFLEAQLALNGRAGADLDLAGQVLERHLRQTSARELDDRLAASGSGASLEATLLAFAFHGDFVRRYDGSAPRQAMLLPLPDGPGEETLGLATWLTLYQAATRDHVGLDPHYLTVSLQGRRYLAISPSRFTDRLMSLLWGLPPAPLSVLDAGDAEAPWSKHQSYAEAAYILGRQLADPTLKLDSLRNIVSNLTCKF</sequence>
<dbReference type="NCBIfam" id="TIGR03373">
    <property type="entry name" value="VI_minor_4"/>
    <property type="match status" value="1"/>
</dbReference>
<dbReference type="RefSeq" id="WP_189458738.1">
    <property type="nucleotide sequence ID" value="NZ_BMYO01000002.1"/>
</dbReference>
<dbReference type="Gene3D" id="3.40.1730.10">
    <property type="entry name" value="pa0076 domain"/>
    <property type="match status" value="1"/>
</dbReference>
<comment type="caution">
    <text evidence="1">The sequence shown here is derived from an EMBL/GenBank/DDBJ whole genome shotgun (WGS) entry which is preliminary data.</text>
</comment>
<dbReference type="InterPro" id="IPR038225">
    <property type="entry name" value="TagF_sf"/>
</dbReference>
<dbReference type="Proteomes" id="UP000604737">
    <property type="component" value="Unassembled WGS sequence"/>
</dbReference>
<keyword evidence="2" id="KW-1185">Reference proteome</keyword>
<name>A0ABQ3GVW8_9NEIS</name>
<protein>
    <recommendedName>
        <fullName evidence="3">Type VI secretion system-associated protein TagF</fullName>
    </recommendedName>
</protein>